<feature type="modified residue" description="4-aspartylphosphate" evidence="6">
    <location>
        <position position="51"/>
    </location>
</feature>
<evidence type="ECO:0000256" key="1">
    <source>
        <dbReference type="ARBA" id="ARBA00022553"/>
    </source>
</evidence>
<dbReference type="CDD" id="cd00383">
    <property type="entry name" value="trans_reg_C"/>
    <property type="match status" value="1"/>
</dbReference>
<dbReference type="Gene3D" id="1.10.10.10">
    <property type="entry name" value="Winged helix-like DNA-binding domain superfamily/Winged helix DNA-binding domain"/>
    <property type="match status" value="1"/>
</dbReference>
<dbReference type="GO" id="GO:0006355">
    <property type="term" value="P:regulation of DNA-templated transcription"/>
    <property type="evidence" value="ECO:0007669"/>
    <property type="project" value="InterPro"/>
</dbReference>
<dbReference type="Gene3D" id="6.10.250.690">
    <property type="match status" value="1"/>
</dbReference>
<proteinExistence type="predicted"/>
<evidence type="ECO:0000259" key="9">
    <source>
        <dbReference type="PROSITE" id="PS51755"/>
    </source>
</evidence>
<dbReference type="InterPro" id="IPR001789">
    <property type="entry name" value="Sig_transdc_resp-reg_receiver"/>
</dbReference>
<dbReference type="GO" id="GO:0005829">
    <property type="term" value="C:cytosol"/>
    <property type="evidence" value="ECO:0007669"/>
    <property type="project" value="TreeGrafter"/>
</dbReference>
<dbReference type="Pfam" id="PF00072">
    <property type="entry name" value="Response_reg"/>
    <property type="match status" value="1"/>
</dbReference>
<protein>
    <submittedName>
        <fullName evidence="10">DNA-binding response regulator</fullName>
    </submittedName>
</protein>
<feature type="domain" description="OmpR/PhoB-type" evidence="9">
    <location>
        <begin position="124"/>
        <end position="222"/>
    </location>
</feature>
<dbReference type="Pfam" id="PF00486">
    <property type="entry name" value="Trans_reg_C"/>
    <property type="match status" value="1"/>
</dbReference>
<dbReference type="FunFam" id="3.40.50.2300:FF:000001">
    <property type="entry name" value="DNA-binding response regulator PhoB"/>
    <property type="match status" value="1"/>
</dbReference>
<dbReference type="Gene3D" id="3.40.50.2300">
    <property type="match status" value="1"/>
</dbReference>
<evidence type="ECO:0000313" key="11">
    <source>
        <dbReference type="Proteomes" id="UP000176568"/>
    </source>
</evidence>
<dbReference type="InterPro" id="IPR039420">
    <property type="entry name" value="WalR-like"/>
</dbReference>
<feature type="DNA-binding region" description="OmpR/PhoB-type" evidence="7">
    <location>
        <begin position="124"/>
        <end position="222"/>
    </location>
</feature>
<dbReference type="InterPro" id="IPR011006">
    <property type="entry name" value="CheY-like_superfamily"/>
</dbReference>
<dbReference type="STRING" id="1797247.A2419_01135"/>
<evidence type="ECO:0000256" key="6">
    <source>
        <dbReference type="PROSITE-ProRule" id="PRU00169"/>
    </source>
</evidence>
<organism evidence="10 11">
    <name type="scientific">Candidatus Adlerbacteria bacterium RIFOXYC1_FULL_48_26</name>
    <dbReference type="NCBI Taxonomy" id="1797247"/>
    <lineage>
        <taxon>Bacteria</taxon>
        <taxon>Candidatus Adleribacteriota</taxon>
    </lineage>
</organism>
<evidence type="ECO:0000256" key="7">
    <source>
        <dbReference type="PROSITE-ProRule" id="PRU01091"/>
    </source>
</evidence>
<dbReference type="AlphaFoldDB" id="A0A1F4Y4T3"/>
<evidence type="ECO:0000256" key="4">
    <source>
        <dbReference type="ARBA" id="ARBA00023125"/>
    </source>
</evidence>
<feature type="domain" description="Response regulatory" evidence="8">
    <location>
        <begin position="2"/>
        <end position="116"/>
    </location>
</feature>
<dbReference type="GO" id="GO:0000976">
    <property type="term" value="F:transcription cis-regulatory region binding"/>
    <property type="evidence" value="ECO:0007669"/>
    <property type="project" value="TreeGrafter"/>
</dbReference>
<comment type="caution">
    <text evidence="10">The sequence shown here is derived from an EMBL/GenBank/DDBJ whole genome shotgun (WGS) entry which is preliminary data.</text>
</comment>
<keyword evidence="2" id="KW-0902">Two-component regulatory system</keyword>
<dbReference type="Proteomes" id="UP000176568">
    <property type="component" value="Unassembled WGS sequence"/>
</dbReference>
<reference evidence="10 11" key="1">
    <citation type="journal article" date="2016" name="Nat. Commun.">
        <title>Thousands of microbial genomes shed light on interconnected biogeochemical processes in an aquifer system.</title>
        <authorList>
            <person name="Anantharaman K."/>
            <person name="Brown C.T."/>
            <person name="Hug L.A."/>
            <person name="Sharon I."/>
            <person name="Castelle C.J."/>
            <person name="Probst A.J."/>
            <person name="Thomas B.C."/>
            <person name="Singh A."/>
            <person name="Wilkins M.J."/>
            <person name="Karaoz U."/>
            <person name="Brodie E.L."/>
            <person name="Williams K.H."/>
            <person name="Hubbard S.S."/>
            <person name="Banfield J.F."/>
        </authorList>
    </citation>
    <scope>NUCLEOTIDE SEQUENCE [LARGE SCALE GENOMIC DNA]</scope>
</reference>
<keyword evidence="3" id="KW-0805">Transcription regulation</keyword>
<gene>
    <name evidence="10" type="ORF">A2419_01135</name>
</gene>
<keyword evidence="1 6" id="KW-0597">Phosphoprotein</keyword>
<dbReference type="EMBL" id="MEXB01000001">
    <property type="protein sequence ID" value="OGC88949.1"/>
    <property type="molecule type" value="Genomic_DNA"/>
</dbReference>
<dbReference type="InterPro" id="IPR036388">
    <property type="entry name" value="WH-like_DNA-bd_sf"/>
</dbReference>
<dbReference type="SMART" id="SM00448">
    <property type="entry name" value="REC"/>
    <property type="match status" value="1"/>
</dbReference>
<name>A0A1F4Y4T3_9BACT</name>
<dbReference type="SMART" id="SM00862">
    <property type="entry name" value="Trans_reg_C"/>
    <property type="match status" value="1"/>
</dbReference>
<evidence type="ECO:0000259" key="8">
    <source>
        <dbReference type="PROSITE" id="PS50110"/>
    </source>
</evidence>
<dbReference type="GO" id="GO:0000156">
    <property type="term" value="F:phosphorelay response regulator activity"/>
    <property type="evidence" value="ECO:0007669"/>
    <property type="project" value="TreeGrafter"/>
</dbReference>
<dbReference type="FunFam" id="1.10.10.10:FF:000005">
    <property type="entry name" value="Two-component system response regulator"/>
    <property type="match status" value="1"/>
</dbReference>
<keyword evidence="5" id="KW-0804">Transcription</keyword>
<dbReference type="PROSITE" id="PS50110">
    <property type="entry name" value="RESPONSE_REGULATORY"/>
    <property type="match status" value="1"/>
</dbReference>
<dbReference type="PANTHER" id="PTHR48111:SF22">
    <property type="entry name" value="REGULATOR OF RPOS"/>
    <property type="match status" value="1"/>
</dbReference>
<evidence type="ECO:0000256" key="5">
    <source>
        <dbReference type="ARBA" id="ARBA00023163"/>
    </source>
</evidence>
<evidence type="ECO:0000313" key="10">
    <source>
        <dbReference type="EMBL" id="OGC88949.1"/>
    </source>
</evidence>
<evidence type="ECO:0000256" key="2">
    <source>
        <dbReference type="ARBA" id="ARBA00023012"/>
    </source>
</evidence>
<dbReference type="PROSITE" id="PS51755">
    <property type="entry name" value="OMPR_PHOB"/>
    <property type="match status" value="1"/>
</dbReference>
<dbReference type="GO" id="GO:0032993">
    <property type="term" value="C:protein-DNA complex"/>
    <property type="evidence" value="ECO:0007669"/>
    <property type="project" value="TreeGrafter"/>
</dbReference>
<dbReference type="SUPFAM" id="SSF52172">
    <property type="entry name" value="CheY-like"/>
    <property type="match status" value="1"/>
</dbReference>
<dbReference type="InterPro" id="IPR001867">
    <property type="entry name" value="OmpR/PhoB-type_DNA-bd"/>
</dbReference>
<keyword evidence="4 7" id="KW-0238">DNA-binding</keyword>
<sequence length="223" mass="25278">MKILIIEDEEKIVQFLKQSLEAEYFTLDIAHDGDDGAHYAQINEYDLIILDILLPGKDGVQVLREIRAANIMTPVLVLSVKTETAQKIEMLNLGADDYLTKPFTLGELVARVRAILRRPHGIQGQTFTVGDLMIETKGCTVKRGDRDIYLTRKEFMLLQYLMQNQGAVLSRGMILEHVWDMNTDIFSNTIESHMLSLRKKIGDTGKQRLIQTVPGRGYKISVS</sequence>
<dbReference type="PANTHER" id="PTHR48111">
    <property type="entry name" value="REGULATOR OF RPOS"/>
    <property type="match status" value="1"/>
</dbReference>
<accession>A0A1F4Y4T3</accession>
<evidence type="ECO:0000256" key="3">
    <source>
        <dbReference type="ARBA" id="ARBA00023015"/>
    </source>
</evidence>